<evidence type="ECO:0000313" key="1">
    <source>
        <dbReference type="EMBL" id="MBE1502483.1"/>
    </source>
</evidence>
<evidence type="ECO:0000313" key="2">
    <source>
        <dbReference type="Proteomes" id="UP000631670"/>
    </source>
</evidence>
<proteinExistence type="predicted"/>
<sequence>MTEAAPLRRIPDAARAAIRAVLLAELTAARRRRQAAGCPPDVLARVFEARRSWLSEDGRTAPPKSA</sequence>
<name>A0ABR9IH22_9PSEU</name>
<dbReference type="RefSeq" id="WP_086861102.1">
    <property type="nucleotide sequence ID" value="NZ_JADBEG010000001.1"/>
</dbReference>
<gene>
    <name evidence="1" type="ORF">H4696_009583</name>
</gene>
<comment type="caution">
    <text evidence="1">The sequence shown here is derived from an EMBL/GenBank/DDBJ whole genome shotgun (WGS) entry which is preliminary data.</text>
</comment>
<reference evidence="1 2" key="1">
    <citation type="submission" date="2020-10" db="EMBL/GenBank/DDBJ databases">
        <title>Sequencing the genomes of 1000 actinobacteria strains.</title>
        <authorList>
            <person name="Klenk H.-P."/>
        </authorList>
    </citation>
    <scope>NUCLEOTIDE SEQUENCE [LARGE SCALE GENOMIC DNA]</scope>
    <source>
        <strain evidence="1 2">DSM 44653</strain>
    </source>
</reference>
<protein>
    <submittedName>
        <fullName evidence="1">Uncharacterized protein</fullName>
    </submittedName>
</protein>
<dbReference type="Proteomes" id="UP000631670">
    <property type="component" value="Unassembled WGS sequence"/>
</dbReference>
<organism evidence="1 2">
    <name type="scientific">Amycolatopsis lexingtonensis</name>
    <dbReference type="NCBI Taxonomy" id="218822"/>
    <lineage>
        <taxon>Bacteria</taxon>
        <taxon>Bacillati</taxon>
        <taxon>Actinomycetota</taxon>
        <taxon>Actinomycetes</taxon>
        <taxon>Pseudonocardiales</taxon>
        <taxon>Pseudonocardiaceae</taxon>
        <taxon>Amycolatopsis</taxon>
    </lineage>
</organism>
<dbReference type="EMBL" id="JADBEG010000001">
    <property type="protein sequence ID" value="MBE1502483.1"/>
    <property type="molecule type" value="Genomic_DNA"/>
</dbReference>
<accession>A0ABR9IH22</accession>
<keyword evidence="2" id="KW-1185">Reference proteome</keyword>